<name>A0ACC0FKN2_9ERIC</name>
<dbReference type="EMBL" id="CM045771">
    <property type="protein sequence ID" value="KAI7989315.1"/>
    <property type="molecule type" value="Genomic_DNA"/>
</dbReference>
<reference evidence="1 2" key="1">
    <citation type="journal article" date="2022" name="Plant J.">
        <title>Chromosome-level genome of Camellia lanceoleosa provides a valuable resource for understanding genome evolution and self-incompatibility.</title>
        <authorList>
            <person name="Gong W."/>
            <person name="Xiao S."/>
            <person name="Wang L."/>
            <person name="Liao Z."/>
            <person name="Chang Y."/>
            <person name="Mo W."/>
            <person name="Hu G."/>
            <person name="Li W."/>
            <person name="Zhao G."/>
            <person name="Zhu H."/>
            <person name="Hu X."/>
            <person name="Ji K."/>
            <person name="Xiang X."/>
            <person name="Song Q."/>
            <person name="Yuan D."/>
            <person name="Jin S."/>
            <person name="Zhang L."/>
        </authorList>
    </citation>
    <scope>NUCLEOTIDE SEQUENCE [LARGE SCALE GENOMIC DNA]</scope>
    <source>
        <strain evidence="1">SQ_2022a</strain>
    </source>
</reference>
<protein>
    <submittedName>
        <fullName evidence="1">Uncharacterized protein</fullName>
    </submittedName>
</protein>
<organism evidence="1 2">
    <name type="scientific">Camellia lanceoleosa</name>
    <dbReference type="NCBI Taxonomy" id="1840588"/>
    <lineage>
        <taxon>Eukaryota</taxon>
        <taxon>Viridiplantae</taxon>
        <taxon>Streptophyta</taxon>
        <taxon>Embryophyta</taxon>
        <taxon>Tracheophyta</taxon>
        <taxon>Spermatophyta</taxon>
        <taxon>Magnoliopsida</taxon>
        <taxon>eudicotyledons</taxon>
        <taxon>Gunneridae</taxon>
        <taxon>Pentapetalae</taxon>
        <taxon>asterids</taxon>
        <taxon>Ericales</taxon>
        <taxon>Theaceae</taxon>
        <taxon>Camellia</taxon>
    </lineage>
</organism>
<comment type="caution">
    <text evidence="1">The sequence shown here is derived from an EMBL/GenBank/DDBJ whole genome shotgun (WGS) entry which is preliminary data.</text>
</comment>
<sequence length="476" mass="52809">MRENIKRCKNISSVIVPVDQISEVEATMTKKPTKIRWKLKPPDQSFVSKPARFSVDRDYGDEIKKMVQKSEKVCSKQPRHDGDYSDDEEKGTAKKRRMIEKVTVVPPELPAKFKNYIERLNGTELNFVIEKPLYRTDLSHTHGRLSLPLCQIDNGFLTQEEKDLLNTRTGNHKTPIEAKLIEPSGHDSDICLKKWDMPKKSNKLQMKSFFSSEVHLFSDFPDKITISESSLKLHTSAGSVDAGWRSGWLQSVVLKLCSGWSALWVVSSAGLLSGCGLLKVDLLVQWWVLSAIMEYISGVGYVCAAGFKMGGVFCFGLGGYRVQFQAAHICTVVVLKLCSGWSALWVVSSAGLLSGCGLLKVDLLVQWWSISVVWVMVGLVHSHFSLSPWWPSLSPGWTYGADKLLGGCYAGLFCCCSVGRFLLVLADGVQQMVSTIPADGGHAWLLVEAWSEAGVCSAVTKESKGVQSWLFGFKQQ</sequence>
<proteinExistence type="predicted"/>
<gene>
    <name evidence="1" type="ORF">LOK49_LG13G00352</name>
</gene>
<accession>A0ACC0FKN2</accession>
<evidence type="ECO:0000313" key="2">
    <source>
        <dbReference type="Proteomes" id="UP001060215"/>
    </source>
</evidence>
<dbReference type="Proteomes" id="UP001060215">
    <property type="component" value="Chromosome 14"/>
</dbReference>
<evidence type="ECO:0000313" key="1">
    <source>
        <dbReference type="EMBL" id="KAI7989315.1"/>
    </source>
</evidence>
<keyword evidence="2" id="KW-1185">Reference proteome</keyword>